<evidence type="ECO:0000313" key="1">
    <source>
        <dbReference type="EMBL" id="BAQ16087.1"/>
    </source>
</evidence>
<keyword evidence="2" id="KW-1185">Reference proteome</keyword>
<dbReference type="AlphaFoldDB" id="A0A0A8K0Q3"/>
<organism evidence="1 2">
    <name type="scientific">Methyloceanibacter caenitepidi</name>
    <dbReference type="NCBI Taxonomy" id="1384459"/>
    <lineage>
        <taxon>Bacteria</taxon>
        <taxon>Pseudomonadati</taxon>
        <taxon>Pseudomonadota</taxon>
        <taxon>Alphaproteobacteria</taxon>
        <taxon>Hyphomicrobiales</taxon>
        <taxon>Hyphomicrobiaceae</taxon>
        <taxon>Methyloceanibacter</taxon>
    </lineage>
</organism>
<dbReference type="EMBL" id="AP014648">
    <property type="protein sequence ID" value="BAQ16087.1"/>
    <property type="molecule type" value="Genomic_DNA"/>
</dbReference>
<sequence>MKIPAHMIQPGDLVDLEGDAFADPLSNNPFYRCELAACTGATPALGYVALAFGHDGIFVPADHILNVKGHVSA</sequence>
<name>A0A0A8K0Q3_9HYPH</name>
<proteinExistence type="predicted"/>
<dbReference type="KEGG" id="mcg:GL4_0624"/>
<evidence type="ECO:0000313" key="2">
    <source>
        <dbReference type="Proteomes" id="UP000031643"/>
    </source>
</evidence>
<protein>
    <submittedName>
        <fullName evidence="1">Uncharacterized protein</fullName>
    </submittedName>
</protein>
<dbReference type="RefSeq" id="WP_052464077.1">
    <property type="nucleotide sequence ID" value="NZ_AP014648.1"/>
</dbReference>
<dbReference type="STRING" id="1384459.GL4_0624"/>
<reference evidence="1 2" key="1">
    <citation type="submission" date="2014-09" db="EMBL/GenBank/DDBJ databases">
        <title>Genome sequencing of Methyloceanibacter caenitepidi Gela4.</title>
        <authorList>
            <person name="Takeuchi M."/>
            <person name="Susumu S."/>
            <person name="Kamagata Y."/>
            <person name="Oshima K."/>
            <person name="Hattori M."/>
            <person name="Iwasaki W."/>
        </authorList>
    </citation>
    <scope>NUCLEOTIDE SEQUENCE [LARGE SCALE GENOMIC DNA]</scope>
    <source>
        <strain evidence="1 2">Gela4</strain>
    </source>
</reference>
<gene>
    <name evidence="1" type="ORF">GL4_0624</name>
</gene>
<dbReference type="Proteomes" id="UP000031643">
    <property type="component" value="Chromosome"/>
</dbReference>
<accession>A0A0A8K0Q3</accession>
<dbReference type="HOGENOM" id="CLU_2700498_0_0_5"/>